<evidence type="ECO:0000256" key="2">
    <source>
        <dbReference type="ARBA" id="ARBA00022692"/>
    </source>
</evidence>
<feature type="transmembrane region" description="Helical" evidence="5">
    <location>
        <begin position="134"/>
        <end position="158"/>
    </location>
</feature>
<feature type="transmembrane region" description="Helical" evidence="5">
    <location>
        <begin position="61"/>
        <end position="83"/>
    </location>
</feature>
<feature type="transmembrane region" description="Helical" evidence="5">
    <location>
        <begin position="211"/>
        <end position="232"/>
    </location>
</feature>
<protein>
    <submittedName>
        <fullName evidence="6">Uncharacterized protein</fullName>
    </submittedName>
</protein>
<feature type="transmembrane region" description="Helical" evidence="5">
    <location>
        <begin position="34"/>
        <end position="54"/>
    </location>
</feature>
<dbReference type="PANTHER" id="PTHR31465:SF9">
    <property type="entry name" value="SPHINGOID LONG-CHAIN BASE TRANSPORTER RSB1"/>
    <property type="match status" value="1"/>
</dbReference>
<dbReference type="GO" id="GO:0005886">
    <property type="term" value="C:plasma membrane"/>
    <property type="evidence" value="ECO:0007669"/>
    <property type="project" value="TreeGrafter"/>
</dbReference>
<dbReference type="Pfam" id="PF04479">
    <property type="entry name" value="RTA1"/>
    <property type="match status" value="1"/>
</dbReference>
<comment type="subcellular location">
    <subcellularLocation>
        <location evidence="1">Membrane</location>
        <topology evidence="1">Multi-pass membrane protein</topology>
    </subcellularLocation>
</comment>
<dbReference type="OrthoDB" id="4521223at2759"/>
<gene>
    <name evidence="6" type="ORF">S7711_03085</name>
</gene>
<evidence type="ECO:0000256" key="1">
    <source>
        <dbReference type="ARBA" id="ARBA00004141"/>
    </source>
</evidence>
<dbReference type="Proteomes" id="UP000028045">
    <property type="component" value="Unassembled WGS sequence"/>
</dbReference>
<evidence type="ECO:0000313" key="7">
    <source>
        <dbReference type="Proteomes" id="UP000028045"/>
    </source>
</evidence>
<name>A0A084B898_STACB</name>
<proteinExistence type="predicted"/>
<keyword evidence="4 5" id="KW-0472">Membrane</keyword>
<dbReference type="HOGENOM" id="CLU_033465_6_1_1"/>
<feature type="transmembrane region" description="Helical" evidence="5">
    <location>
        <begin position="170"/>
        <end position="190"/>
    </location>
</feature>
<feature type="transmembrane region" description="Helical" evidence="5">
    <location>
        <begin position="89"/>
        <end position="114"/>
    </location>
</feature>
<dbReference type="GO" id="GO:0000324">
    <property type="term" value="C:fungal-type vacuole"/>
    <property type="evidence" value="ECO:0007669"/>
    <property type="project" value="TreeGrafter"/>
</dbReference>
<keyword evidence="3 5" id="KW-1133">Transmembrane helix</keyword>
<dbReference type="EMBL" id="KL647752">
    <property type="protein sequence ID" value="KEY73777.1"/>
    <property type="molecule type" value="Genomic_DNA"/>
</dbReference>
<keyword evidence="2 5" id="KW-0812">Transmembrane</keyword>
<evidence type="ECO:0000256" key="5">
    <source>
        <dbReference type="SAM" id="Phobius"/>
    </source>
</evidence>
<reference evidence="6 7" key="1">
    <citation type="journal article" date="2014" name="BMC Genomics">
        <title>Comparative genome sequencing reveals chemotype-specific gene clusters in the toxigenic black mold Stachybotrys.</title>
        <authorList>
            <person name="Semeiks J."/>
            <person name="Borek D."/>
            <person name="Otwinowski Z."/>
            <person name="Grishin N.V."/>
        </authorList>
    </citation>
    <scope>NUCLEOTIDE SEQUENCE [LARGE SCALE GENOMIC DNA]</scope>
    <source>
        <strain evidence="7">CBS 109288 / IBT 7711</strain>
    </source>
</reference>
<evidence type="ECO:0000313" key="6">
    <source>
        <dbReference type="EMBL" id="KEY73777.1"/>
    </source>
</evidence>
<organism evidence="6 7">
    <name type="scientific">Stachybotrys chartarum (strain CBS 109288 / IBT 7711)</name>
    <name type="common">Toxic black mold</name>
    <name type="synonym">Stilbospora chartarum</name>
    <dbReference type="NCBI Taxonomy" id="1280523"/>
    <lineage>
        <taxon>Eukaryota</taxon>
        <taxon>Fungi</taxon>
        <taxon>Dikarya</taxon>
        <taxon>Ascomycota</taxon>
        <taxon>Pezizomycotina</taxon>
        <taxon>Sordariomycetes</taxon>
        <taxon>Hypocreomycetidae</taxon>
        <taxon>Hypocreales</taxon>
        <taxon>Stachybotryaceae</taxon>
        <taxon>Stachybotrys</taxon>
    </lineage>
</organism>
<dbReference type="PANTHER" id="PTHR31465">
    <property type="entry name" value="PROTEIN RTA1-RELATED"/>
    <property type="match status" value="1"/>
</dbReference>
<evidence type="ECO:0000256" key="4">
    <source>
        <dbReference type="ARBA" id="ARBA00023136"/>
    </source>
</evidence>
<accession>A0A084B898</accession>
<sequence>MSLPNGLIVFGPDANCTLDLCPIEWSVYQYRPSLASSITFIVLYALALLLHVYLGVRWRTWGYMVFMIHGCVFALIGYGGRIILYQNPFAFAGFMLQIVFITTAPVFYTAAIYITLAKAVNHFGPELSRFNPKFFYWVFIPFDLVCLVLQAAGGALSTTSSGSSQTGVDIAMAGLILQVVVLFAFCALLGDYLFRYFRRGGAVTVDMRLKLFFGFLAFAVVLIFGRCIYRAYELSQGYRDSDLITDEALFIGLEGVLIIIATYALCIGHPGFVFSPNAKVVQPNAAQVDSNIESNIETKPVSNHS</sequence>
<keyword evidence="7" id="KW-1185">Reference proteome</keyword>
<feature type="transmembrane region" description="Helical" evidence="5">
    <location>
        <begin position="248"/>
        <end position="267"/>
    </location>
</feature>
<dbReference type="InterPro" id="IPR007568">
    <property type="entry name" value="RTA1"/>
</dbReference>
<dbReference type="AlphaFoldDB" id="A0A084B898"/>
<evidence type="ECO:0000256" key="3">
    <source>
        <dbReference type="ARBA" id="ARBA00022989"/>
    </source>
</evidence>